<feature type="coiled-coil region" evidence="1">
    <location>
        <begin position="297"/>
        <end position="331"/>
    </location>
</feature>
<protein>
    <submittedName>
        <fullName evidence="3">Uncharacterized protein</fullName>
    </submittedName>
</protein>
<comment type="caution">
    <text evidence="3">The sequence shown here is derived from an EMBL/GenBank/DDBJ whole genome shotgun (WGS) entry which is preliminary data.</text>
</comment>
<reference evidence="3" key="2">
    <citation type="submission" date="2023-06" db="EMBL/GenBank/DDBJ databases">
        <authorList>
            <consortium name="Lawrence Berkeley National Laboratory"/>
            <person name="Haridas S."/>
            <person name="Hensen N."/>
            <person name="Bonometti L."/>
            <person name="Westerberg I."/>
            <person name="Brannstrom I.O."/>
            <person name="Guillou S."/>
            <person name="Cros-Aarteil S."/>
            <person name="Calhoun S."/>
            <person name="Kuo A."/>
            <person name="Mondo S."/>
            <person name="Pangilinan J."/>
            <person name="Riley R."/>
            <person name="Labutti K."/>
            <person name="Andreopoulos B."/>
            <person name="Lipzen A."/>
            <person name="Chen C."/>
            <person name="Yanf M."/>
            <person name="Daum C."/>
            <person name="Ng V."/>
            <person name="Clum A."/>
            <person name="Steindorff A."/>
            <person name="Ohm R."/>
            <person name="Martin F."/>
            <person name="Silar P."/>
            <person name="Natvig D."/>
            <person name="Lalanne C."/>
            <person name="Gautier V."/>
            <person name="Ament-Velasquez S.L."/>
            <person name="Kruys A."/>
            <person name="Hutchinson M.I."/>
            <person name="Powell A.J."/>
            <person name="Barry K."/>
            <person name="Miller A.N."/>
            <person name="Grigoriev I.V."/>
            <person name="Debuchy R."/>
            <person name="Gladieux P."/>
            <person name="Thoren M.H."/>
            <person name="Johannesson H."/>
        </authorList>
    </citation>
    <scope>NUCLEOTIDE SEQUENCE</scope>
    <source>
        <strain evidence="3">CBS 958.72</strain>
    </source>
</reference>
<feature type="region of interest" description="Disordered" evidence="2">
    <location>
        <begin position="120"/>
        <end position="166"/>
    </location>
</feature>
<proteinExistence type="predicted"/>
<reference evidence="3" key="1">
    <citation type="journal article" date="2023" name="Mol. Phylogenet. Evol.">
        <title>Genome-scale phylogeny and comparative genomics of the fungal order Sordariales.</title>
        <authorList>
            <person name="Hensen N."/>
            <person name="Bonometti L."/>
            <person name="Westerberg I."/>
            <person name="Brannstrom I.O."/>
            <person name="Guillou S."/>
            <person name="Cros-Aarteil S."/>
            <person name="Calhoun S."/>
            <person name="Haridas S."/>
            <person name="Kuo A."/>
            <person name="Mondo S."/>
            <person name="Pangilinan J."/>
            <person name="Riley R."/>
            <person name="LaButti K."/>
            <person name="Andreopoulos B."/>
            <person name="Lipzen A."/>
            <person name="Chen C."/>
            <person name="Yan M."/>
            <person name="Daum C."/>
            <person name="Ng V."/>
            <person name="Clum A."/>
            <person name="Steindorff A."/>
            <person name="Ohm R.A."/>
            <person name="Martin F."/>
            <person name="Silar P."/>
            <person name="Natvig D.O."/>
            <person name="Lalanne C."/>
            <person name="Gautier V."/>
            <person name="Ament-Velasquez S.L."/>
            <person name="Kruys A."/>
            <person name="Hutchinson M.I."/>
            <person name="Powell A.J."/>
            <person name="Barry K."/>
            <person name="Miller A.N."/>
            <person name="Grigoriev I.V."/>
            <person name="Debuchy R."/>
            <person name="Gladieux P."/>
            <person name="Hiltunen Thoren M."/>
            <person name="Johannesson H."/>
        </authorList>
    </citation>
    <scope>NUCLEOTIDE SEQUENCE</scope>
    <source>
        <strain evidence="3">CBS 958.72</strain>
    </source>
</reference>
<evidence type="ECO:0000256" key="1">
    <source>
        <dbReference type="SAM" id="Coils"/>
    </source>
</evidence>
<feature type="compositionally biased region" description="Low complexity" evidence="2">
    <location>
        <begin position="139"/>
        <end position="151"/>
    </location>
</feature>
<dbReference type="EMBL" id="JAULSN010000014">
    <property type="protein sequence ID" value="KAK3360790.1"/>
    <property type="molecule type" value="Genomic_DNA"/>
</dbReference>
<feature type="compositionally biased region" description="Low complexity" evidence="2">
    <location>
        <begin position="120"/>
        <end position="130"/>
    </location>
</feature>
<evidence type="ECO:0000256" key="2">
    <source>
        <dbReference type="SAM" id="MobiDB-lite"/>
    </source>
</evidence>
<dbReference type="AlphaFoldDB" id="A0AAE0MY79"/>
<evidence type="ECO:0000313" key="4">
    <source>
        <dbReference type="Proteomes" id="UP001287356"/>
    </source>
</evidence>
<accession>A0AAE0MY79</accession>
<evidence type="ECO:0000313" key="3">
    <source>
        <dbReference type="EMBL" id="KAK3360790.1"/>
    </source>
</evidence>
<gene>
    <name evidence="3" type="ORF">B0T24DRAFT_671721</name>
</gene>
<keyword evidence="1" id="KW-0175">Coiled coil</keyword>
<feature type="region of interest" description="Disordered" evidence="2">
    <location>
        <begin position="1"/>
        <end position="62"/>
    </location>
</feature>
<feature type="coiled-coil region" evidence="1">
    <location>
        <begin position="235"/>
        <end position="269"/>
    </location>
</feature>
<feature type="compositionally biased region" description="Basic and acidic residues" evidence="2">
    <location>
        <begin position="45"/>
        <end position="62"/>
    </location>
</feature>
<organism evidence="3 4">
    <name type="scientific">Lasiosphaeria ovina</name>
    <dbReference type="NCBI Taxonomy" id="92902"/>
    <lineage>
        <taxon>Eukaryota</taxon>
        <taxon>Fungi</taxon>
        <taxon>Dikarya</taxon>
        <taxon>Ascomycota</taxon>
        <taxon>Pezizomycotina</taxon>
        <taxon>Sordariomycetes</taxon>
        <taxon>Sordariomycetidae</taxon>
        <taxon>Sordariales</taxon>
        <taxon>Lasiosphaeriaceae</taxon>
        <taxon>Lasiosphaeria</taxon>
    </lineage>
</organism>
<sequence>MQARVFSCAKSKPLNPQGKSLEKSLDNQFKKPKFLSGSPISPPTNEKEQHKQELAAEKAQYERRLSDQKVQFEGEKHPYILQAESQQAEAAMMPHIEEIWQLRSENQLLAEQKHQAEQQALQAKEQQYQAEEGRRKAEQQALQAKEQQYQAEEGRRKAEQQALQAKEQQYQAEEGRRKAIRQHAHDKATWKATLTRTNITTAQRNSQRLAERRLAVSKAEKEKLVRARDQFASDNKKLAKDNAALTKKVNNLTEKVNNMTKRAMTKEIKGELLRAKQDEAQAQSERRDLAVRYDALCARLADALADALADRSRLQDQLDERDVELQQLRELADGRRQGREDEPELE</sequence>
<name>A0AAE0MY79_9PEZI</name>
<keyword evidence="4" id="KW-1185">Reference proteome</keyword>
<feature type="compositionally biased region" description="Basic and acidic residues" evidence="2">
    <location>
        <begin position="20"/>
        <end position="29"/>
    </location>
</feature>
<dbReference type="Proteomes" id="UP001287356">
    <property type="component" value="Unassembled WGS sequence"/>
</dbReference>